<dbReference type="PANTHER" id="PTHR12830">
    <property type="entry name" value="ANAPHASE-PROMOTING COMPLEX SUBUNIT 5"/>
    <property type="match status" value="1"/>
</dbReference>
<comment type="function">
    <text evidence="8">Component of the anaphase promoting complex/cyclosome (APC/C), a cell cycle-regulated E3 ubiquitin ligase that controls progression through mitosis and the G1 phase of the cell cycle. The APC/C complex acts by mediating ubiquitination and subsequent degradation of target proteins: it mainly mediates the formation of 'Lys-11'-linked polyubiquitin chains and, to a lower extent, the formation of 'Lys-48'- and 'Lys-63'-linked polyubiquitin chains. The APC/C complex catalyzes assembly of branched 'Lys-11'-/'Lys-48'-linked branched ubiquitin chains on target proteins.</text>
</comment>
<dbReference type="EMBL" id="DS985215">
    <property type="protein sequence ID" value="EEY15880.1"/>
    <property type="molecule type" value="Genomic_DNA"/>
</dbReference>
<dbReference type="GO" id="GO:0031145">
    <property type="term" value="P:anaphase-promoting complex-dependent catabolic process"/>
    <property type="evidence" value="ECO:0007669"/>
    <property type="project" value="TreeGrafter"/>
</dbReference>
<feature type="domain" description="Anaphase-promoting complex subunit 5" evidence="10">
    <location>
        <begin position="280"/>
        <end position="369"/>
    </location>
</feature>
<dbReference type="InterPro" id="IPR037679">
    <property type="entry name" value="Apc5"/>
</dbReference>
<evidence type="ECO:0000256" key="9">
    <source>
        <dbReference type="SAM" id="Coils"/>
    </source>
</evidence>
<reference evidence="12" key="1">
    <citation type="journal article" date="2011" name="PLoS Pathog.">
        <title>Comparative genomics yields insights into niche adaptation of plant vascular wilt pathogens.</title>
        <authorList>
            <person name="Klosterman S.J."/>
            <person name="Subbarao K.V."/>
            <person name="Kang S."/>
            <person name="Veronese P."/>
            <person name="Gold S.E."/>
            <person name="Thomma B.P.H.J."/>
            <person name="Chen Z."/>
            <person name="Henrissat B."/>
            <person name="Lee Y.-H."/>
            <person name="Park J."/>
            <person name="Garcia-Pedrajas M.D."/>
            <person name="Barbara D.J."/>
            <person name="Anchieta A."/>
            <person name="de Jonge R."/>
            <person name="Santhanam P."/>
            <person name="Maruthachalam K."/>
            <person name="Atallah Z."/>
            <person name="Amyotte S.G."/>
            <person name="Paz Z."/>
            <person name="Inderbitzin P."/>
            <person name="Hayes R.J."/>
            <person name="Heiman D.I."/>
            <person name="Young S."/>
            <person name="Zeng Q."/>
            <person name="Engels R."/>
            <person name="Galagan J."/>
            <person name="Cuomo C.A."/>
            <person name="Dobinson K.F."/>
            <person name="Ma L.-J."/>
        </authorList>
    </citation>
    <scope>NUCLEOTIDE SEQUENCE [LARGE SCALE GENOMIC DNA]</scope>
    <source>
        <strain evidence="12">VaMs.102 / ATCC MYA-4576 / FGSC 10136</strain>
    </source>
</reference>
<dbReference type="OMA" id="DANMGMA"/>
<evidence type="ECO:0000256" key="3">
    <source>
        <dbReference type="ARBA" id="ARBA00022618"/>
    </source>
</evidence>
<dbReference type="GO" id="GO:0070979">
    <property type="term" value="P:protein K11-linked ubiquitination"/>
    <property type="evidence" value="ECO:0007669"/>
    <property type="project" value="TreeGrafter"/>
</dbReference>
<dbReference type="Pfam" id="PF12862">
    <property type="entry name" value="ANAPC5"/>
    <property type="match status" value="1"/>
</dbReference>
<evidence type="ECO:0000256" key="2">
    <source>
        <dbReference type="ARBA" id="ARBA00016066"/>
    </source>
</evidence>
<comment type="similarity">
    <text evidence="1">Belongs to the APC5 family.</text>
</comment>
<keyword evidence="4" id="KW-0498">Mitosis</keyword>
<protein>
    <recommendedName>
        <fullName evidence="2">Anaphase-promoting complex subunit 5</fullName>
    </recommendedName>
    <alternativeName>
        <fullName evidence="7">Cyclosome subunit 5</fullName>
    </alternativeName>
</protein>
<keyword evidence="3" id="KW-0132">Cell division</keyword>
<keyword evidence="12" id="KW-1185">Reference proteome</keyword>
<keyword evidence="5" id="KW-0833">Ubl conjugation pathway</keyword>
<dbReference type="Gene3D" id="1.25.40.10">
    <property type="entry name" value="Tetratricopeptide repeat domain"/>
    <property type="match status" value="1"/>
</dbReference>
<dbReference type="STRING" id="526221.C9SBZ6"/>
<dbReference type="GeneID" id="9535591"/>
<evidence type="ECO:0000313" key="12">
    <source>
        <dbReference type="Proteomes" id="UP000008698"/>
    </source>
</evidence>
<organism evidence="12">
    <name type="scientific">Verticillium alfalfae (strain VaMs.102 / ATCC MYA-4576 / FGSC 10136)</name>
    <name type="common">Verticillium wilt of alfalfa</name>
    <name type="synonym">Verticillium albo-atrum</name>
    <dbReference type="NCBI Taxonomy" id="526221"/>
    <lineage>
        <taxon>Eukaryota</taxon>
        <taxon>Fungi</taxon>
        <taxon>Dikarya</taxon>
        <taxon>Ascomycota</taxon>
        <taxon>Pezizomycotina</taxon>
        <taxon>Sordariomycetes</taxon>
        <taxon>Hypocreomycetidae</taxon>
        <taxon>Glomerellales</taxon>
        <taxon>Plectosphaerellaceae</taxon>
        <taxon>Verticillium</taxon>
    </lineage>
</organism>
<sequence>MARYLTPAKIGILSLIELYTDEHVPNAAIIPVLSFITSHVLDYDPASFHSSNAASWDKAKKAVSIVVSIQDFESLLNPYPVLVGLPGRKLWDSFLDRLWDINSLHELHSFFERQSQAMVKSKEQLRRQGDEEPDQAGIRLTRNSPFGTFVRRCQLEFSRLRFHDSTELWKEFVKYRQPTVSYRRRRNPSFGRMSFDHVLEVGEHDDWDPEGVETLASVAYGSLLTSAEPSSLSVSTDDVELLLEFQIEQMQKHGNRVPVEVQHKFRDVVKDSVVVPSTAHYLSFLDAWRSGDYPTSFDYLHRYFDYTMQNRDRLYYQYALMNLAVLQADFGCHKDAITTMLETVSTARENRDMTCLNFSLNWLFHYGQAHPNLIRDLETDSVLGAGKESLAYLRVKAKETNMGTLWSSVLISEAKLGLMNGESVATSLELLVRSSHLIVEKEHEEHSVFDDELKVTCRLAVQLAERGKYDDALKKLEALDENALRSWKPSQYWFKYRGIIKLTRDLRHNNLDGAEQILSQLLQSKMDDMEPDIAFMIDYLHIDCLKRRGDLSSAFEKVEDMLEELQEENRDLSLRIQLMLVKAHLYDKAGRPQRGFTLAMRAASMAWRARLVPNLWRAIGAIANILTSLGEFQSAIDLLTAILPRSLECDSARLSGTLYSHLADANMGLAGGAPKGSARRTECMTRALRAVEKAFDCYSSVEEIVKQCEMMAKKATIMRVAGDKALAADCAATYVALRKHAAVLAM</sequence>
<dbReference type="GO" id="GO:0045842">
    <property type="term" value="P:positive regulation of mitotic metaphase/anaphase transition"/>
    <property type="evidence" value="ECO:0007669"/>
    <property type="project" value="TreeGrafter"/>
</dbReference>
<name>C9SBZ6_VERA1</name>
<evidence type="ECO:0000256" key="4">
    <source>
        <dbReference type="ARBA" id="ARBA00022776"/>
    </source>
</evidence>
<feature type="coiled-coil region" evidence="9">
    <location>
        <begin position="548"/>
        <end position="582"/>
    </location>
</feature>
<evidence type="ECO:0000256" key="5">
    <source>
        <dbReference type="ARBA" id="ARBA00022786"/>
    </source>
</evidence>
<dbReference type="InterPro" id="IPR026000">
    <property type="entry name" value="Apc5_dom"/>
</dbReference>
<evidence type="ECO:0000313" key="11">
    <source>
        <dbReference type="EMBL" id="EEY15880.1"/>
    </source>
</evidence>
<evidence type="ECO:0000256" key="1">
    <source>
        <dbReference type="ARBA" id="ARBA00007450"/>
    </source>
</evidence>
<dbReference type="PANTHER" id="PTHR12830:SF9">
    <property type="entry name" value="ANAPHASE-PROMOTING COMPLEX SUBUNIT 5"/>
    <property type="match status" value="1"/>
</dbReference>
<evidence type="ECO:0000256" key="6">
    <source>
        <dbReference type="ARBA" id="ARBA00023306"/>
    </source>
</evidence>
<dbReference type="AlphaFoldDB" id="C9SBZ6"/>
<dbReference type="Proteomes" id="UP000008698">
    <property type="component" value="Unassembled WGS sequence"/>
</dbReference>
<dbReference type="SUPFAM" id="SSF48452">
    <property type="entry name" value="TPR-like"/>
    <property type="match status" value="1"/>
</dbReference>
<dbReference type="GO" id="GO:0051301">
    <property type="term" value="P:cell division"/>
    <property type="evidence" value="ECO:0007669"/>
    <property type="project" value="UniProtKB-KW"/>
</dbReference>
<keyword evidence="6" id="KW-0131">Cell cycle</keyword>
<dbReference type="InterPro" id="IPR011990">
    <property type="entry name" value="TPR-like_helical_dom_sf"/>
</dbReference>
<evidence type="ECO:0000256" key="7">
    <source>
        <dbReference type="ARBA" id="ARBA00031069"/>
    </source>
</evidence>
<gene>
    <name evidence="11" type="ORF">VDBG_01989</name>
</gene>
<dbReference type="eggNOG" id="KOG4322">
    <property type="taxonomic scope" value="Eukaryota"/>
</dbReference>
<dbReference type="GO" id="GO:0005680">
    <property type="term" value="C:anaphase-promoting complex"/>
    <property type="evidence" value="ECO:0007669"/>
    <property type="project" value="InterPro"/>
</dbReference>
<accession>C9SBZ6</accession>
<dbReference type="KEGG" id="val:VDBG_01989"/>
<dbReference type="HOGENOM" id="CLU_010478_0_0_1"/>
<dbReference type="RefSeq" id="XP_003007801.1">
    <property type="nucleotide sequence ID" value="XM_003007755.1"/>
</dbReference>
<dbReference type="OrthoDB" id="2504561at2759"/>
<evidence type="ECO:0000256" key="8">
    <source>
        <dbReference type="ARBA" id="ARBA00045696"/>
    </source>
</evidence>
<dbReference type="UniPathway" id="UPA00143"/>
<keyword evidence="9" id="KW-0175">Coiled coil</keyword>
<evidence type="ECO:0000259" key="10">
    <source>
        <dbReference type="Pfam" id="PF12862"/>
    </source>
</evidence>
<proteinExistence type="inferred from homology"/>